<evidence type="ECO:0000313" key="2">
    <source>
        <dbReference type="EMBL" id="SPZ05982.1"/>
    </source>
</evidence>
<feature type="compositionally biased region" description="Basic and acidic residues" evidence="1">
    <location>
        <begin position="40"/>
        <end position="49"/>
    </location>
</feature>
<gene>
    <name evidence="2" type="ORF">NCTC11842_01908</name>
</gene>
<reference evidence="2 3" key="1">
    <citation type="submission" date="2018-06" db="EMBL/GenBank/DDBJ databases">
        <authorList>
            <consortium name="Pathogen Informatics"/>
            <person name="Doyle S."/>
        </authorList>
    </citation>
    <scope>NUCLEOTIDE SEQUENCE [LARGE SCALE GENOMIC DNA]</scope>
    <source>
        <strain evidence="2 3">NCTC11842</strain>
    </source>
</reference>
<organism evidence="2 3">
    <name type="scientific">Pseudomonas luteola</name>
    <dbReference type="NCBI Taxonomy" id="47886"/>
    <lineage>
        <taxon>Bacteria</taxon>
        <taxon>Pseudomonadati</taxon>
        <taxon>Pseudomonadota</taxon>
        <taxon>Gammaproteobacteria</taxon>
        <taxon>Pseudomonadales</taxon>
        <taxon>Pseudomonadaceae</taxon>
        <taxon>Pseudomonas</taxon>
    </lineage>
</organism>
<evidence type="ECO:0000256" key="1">
    <source>
        <dbReference type="SAM" id="MobiDB-lite"/>
    </source>
</evidence>
<proteinExistence type="predicted"/>
<dbReference type="AlphaFoldDB" id="A0A2X2CBN3"/>
<protein>
    <submittedName>
        <fullName evidence="2">Uncharacterized protein</fullName>
    </submittedName>
</protein>
<evidence type="ECO:0000313" key="3">
    <source>
        <dbReference type="Proteomes" id="UP000250443"/>
    </source>
</evidence>
<sequence length="49" mass="5660">MTEQTRNAENEKRDQAEKPRRTEHAQVDSERNPPSSNSPDRMKDGTGYN</sequence>
<feature type="compositionally biased region" description="Basic and acidic residues" evidence="1">
    <location>
        <begin position="1"/>
        <end position="31"/>
    </location>
</feature>
<dbReference type="RefSeq" id="WP_181591846.1">
    <property type="nucleotide sequence ID" value="NZ_UAUF01000011.1"/>
</dbReference>
<dbReference type="Proteomes" id="UP000250443">
    <property type="component" value="Unassembled WGS sequence"/>
</dbReference>
<name>A0A2X2CBN3_PSELU</name>
<feature type="region of interest" description="Disordered" evidence="1">
    <location>
        <begin position="1"/>
        <end position="49"/>
    </location>
</feature>
<accession>A0A2X2CBN3</accession>
<dbReference type="EMBL" id="UAUF01000011">
    <property type="protein sequence ID" value="SPZ05982.1"/>
    <property type="molecule type" value="Genomic_DNA"/>
</dbReference>